<comment type="caution">
    <text evidence="11">The sequence shown here is derived from an EMBL/GenBank/DDBJ whole genome shotgun (WGS) entry which is preliminary data.</text>
</comment>
<dbReference type="SUPFAM" id="SSF52540">
    <property type="entry name" value="P-loop containing nucleoside triphosphate hydrolases"/>
    <property type="match status" value="1"/>
</dbReference>
<feature type="transmembrane region" description="Helical" evidence="8">
    <location>
        <begin position="62"/>
        <end position="87"/>
    </location>
</feature>
<feature type="transmembrane region" description="Helical" evidence="8">
    <location>
        <begin position="99"/>
        <end position="120"/>
    </location>
</feature>
<evidence type="ECO:0000259" key="9">
    <source>
        <dbReference type="PROSITE" id="PS50893"/>
    </source>
</evidence>
<keyword evidence="3" id="KW-0547">Nucleotide-binding</keyword>
<dbReference type="InterPro" id="IPR003439">
    <property type="entry name" value="ABC_transporter-like_ATP-bd"/>
</dbReference>
<feature type="compositionally biased region" description="Low complexity" evidence="7">
    <location>
        <begin position="27"/>
        <end position="39"/>
    </location>
</feature>
<evidence type="ECO:0000256" key="5">
    <source>
        <dbReference type="ARBA" id="ARBA00022989"/>
    </source>
</evidence>
<evidence type="ECO:0000259" key="10">
    <source>
        <dbReference type="PROSITE" id="PS50929"/>
    </source>
</evidence>
<evidence type="ECO:0000313" key="11">
    <source>
        <dbReference type="EMBL" id="MFC0863794.1"/>
    </source>
</evidence>
<feature type="region of interest" description="Disordered" evidence="7">
    <location>
        <begin position="361"/>
        <end position="390"/>
    </location>
</feature>
<protein>
    <submittedName>
        <fullName evidence="11">ABC transporter ATP-binding protein</fullName>
    </submittedName>
</protein>
<dbReference type="PROSITE" id="PS00211">
    <property type="entry name" value="ABC_TRANSPORTER_1"/>
    <property type="match status" value="1"/>
</dbReference>
<comment type="subcellular location">
    <subcellularLocation>
        <location evidence="1">Cell membrane</location>
        <topology evidence="1">Multi-pass membrane protein</topology>
    </subcellularLocation>
</comment>
<dbReference type="Gene3D" id="1.20.1560.10">
    <property type="entry name" value="ABC transporter type 1, transmembrane domain"/>
    <property type="match status" value="1"/>
</dbReference>
<evidence type="ECO:0000313" key="12">
    <source>
        <dbReference type="Proteomes" id="UP001589870"/>
    </source>
</evidence>
<dbReference type="EMBL" id="JBHMQT010000033">
    <property type="protein sequence ID" value="MFC0863794.1"/>
    <property type="molecule type" value="Genomic_DNA"/>
</dbReference>
<keyword evidence="4 11" id="KW-0067">ATP-binding</keyword>
<dbReference type="PANTHER" id="PTHR43394:SF1">
    <property type="entry name" value="ATP-BINDING CASSETTE SUB-FAMILY B MEMBER 10, MITOCHONDRIAL"/>
    <property type="match status" value="1"/>
</dbReference>
<dbReference type="Pfam" id="PF00664">
    <property type="entry name" value="ABC_membrane"/>
    <property type="match status" value="1"/>
</dbReference>
<dbReference type="PROSITE" id="PS50893">
    <property type="entry name" value="ABC_TRANSPORTER_2"/>
    <property type="match status" value="1"/>
</dbReference>
<dbReference type="InterPro" id="IPR011527">
    <property type="entry name" value="ABC1_TM_dom"/>
</dbReference>
<dbReference type="SMART" id="SM00382">
    <property type="entry name" value="AAA"/>
    <property type="match status" value="1"/>
</dbReference>
<evidence type="ECO:0000256" key="4">
    <source>
        <dbReference type="ARBA" id="ARBA00022840"/>
    </source>
</evidence>
<feature type="domain" description="ABC transmembrane type-1" evidence="10">
    <location>
        <begin position="63"/>
        <end position="342"/>
    </location>
</feature>
<evidence type="ECO:0000256" key="1">
    <source>
        <dbReference type="ARBA" id="ARBA00004651"/>
    </source>
</evidence>
<name>A0ABV6U5Q6_9ACTN</name>
<feature type="domain" description="ABC transporter" evidence="9">
    <location>
        <begin position="395"/>
        <end position="630"/>
    </location>
</feature>
<evidence type="ECO:0000256" key="2">
    <source>
        <dbReference type="ARBA" id="ARBA00022692"/>
    </source>
</evidence>
<keyword evidence="2 8" id="KW-0812">Transmembrane</keyword>
<dbReference type="InterPro" id="IPR027417">
    <property type="entry name" value="P-loop_NTPase"/>
</dbReference>
<dbReference type="InterPro" id="IPR039421">
    <property type="entry name" value="Type_1_exporter"/>
</dbReference>
<evidence type="ECO:0000256" key="6">
    <source>
        <dbReference type="ARBA" id="ARBA00023136"/>
    </source>
</evidence>
<dbReference type="SUPFAM" id="SSF90123">
    <property type="entry name" value="ABC transporter transmembrane region"/>
    <property type="match status" value="1"/>
</dbReference>
<dbReference type="CDD" id="cd18551">
    <property type="entry name" value="ABC_6TM_LmrA_like"/>
    <property type="match status" value="1"/>
</dbReference>
<dbReference type="Gene3D" id="3.40.50.300">
    <property type="entry name" value="P-loop containing nucleotide triphosphate hydrolases"/>
    <property type="match status" value="1"/>
</dbReference>
<dbReference type="InterPro" id="IPR003593">
    <property type="entry name" value="AAA+_ATPase"/>
</dbReference>
<feature type="transmembrane region" description="Helical" evidence="8">
    <location>
        <begin position="307"/>
        <end position="325"/>
    </location>
</feature>
<dbReference type="InterPro" id="IPR017871">
    <property type="entry name" value="ABC_transporter-like_CS"/>
</dbReference>
<keyword evidence="12" id="KW-1185">Reference proteome</keyword>
<keyword evidence="6 8" id="KW-0472">Membrane</keyword>
<dbReference type="GO" id="GO:0005524">
    <property type="term" value="F:ATP binding"/>
    <property type="evidence" value="ECO:0007669"/>
    <property type="project" value="UniProtKB-KW"/>
</dbReference>
<dbReference type="Pfam" id="PF00005">
    <property type="entry name" value="ABC_tran"/>
    <property type="match status" value="1"/>
</dbReference>
<feature type="transmembrane region" description="Helical" evidence="8">
    <location>
        <begin position="198"/>
        <end position="217"/>
    </location>
</feature>
<dbReference type="InterPro" id="IPR036640">
    <property type="entry name" value="ABC1_TM_sf"/>
</dbReference>
<dbReference type="Proteomes" id="UP001589870">
    <property type="component" value="Unassembled WGS sequence"/>
</dbReference>
<gene>
    <name evidence="11" type="ORF">ACFHYQ_15935</name>
</gene>
<accession>A0ABV6U5Q6</accession>
<feature type="transmembrane region" description="Helical" evidence="8">
    <location>
        <begin position="276"/>
        <end position="301"/>
    </location>
</feature>
<evidence type="ECO:0000256" key="8">
    <source>
        <dbReference type="SAM" id="Phobius"/>
    </source>
</evidence>
<evidence type="ECO:0000256" key="3">
    <source>
        <dbReference type="ARBA" id="ARBA00022741"/>
    </source>
</evidence>
<keyword evidence="5 8" id="KW-1133">Transmembrane helix</keyword>
<dbReference type="PROSITE" id="PS50929">
    <property type="entry name" value="ABC_TM1F"/>
    <property type="match status" value="1"/>
</dbReference>
<feature type="transmembrane region" description="Helical" evidence="8">
    <location>
        <begin position="174"/>
        <end position="192"/>
    </location>
</feature>
<reference evidence="11 12" key="1">
    <citation type="submission" date="2024-09" db="EMBL/GenBank/DDBJ databases">
        <authorList>
            <person name="Sun Q."/>
            <person name="Mori K."/>
        </authorList>
    </citation>
    <scope>NUCLEOTIDE SEQUENCE [LARGE SCALE GENOMIC DNA]</scope>
    <source>
        <strain evidence="11 12">TBRC 1851</strain>
    </source>
</reference>
<feature type="region of interest" description="Disordered" evidence="7">
    <location>
        <begin position="1"/>
        <end position="42"/>
    </location>
</feature>
<dbReference type="RefSeq" id="WP_394301927.1">
    <property type="nucleotide sequence ID" value="NZ_JBHMQT010000033.1"/>
</dbReference>
<evidence type="ECO:0000256" key="7">
    <source>
        <dbReference type="SAM" id="MobiDB-lite"/>
    </source>
</evidence>
<dbReference type="PANTHER" id="PTHR43394">
    <property type="entry name" value="ATP-DEPENDENT PERMEASE MDL1, MITOCHONDRIAL"/>
    <property type="match status" value="1"/>
</dbReference>
<organism evidence="11 12">
    <name type="scientific">Sphaerimonospora cavernae</name>
    <dbReference type="NCBI Taxonomy" id="1740611"/>
    <lineage>
        <taxon>Bacteria</taxon>
        <taxon>Bacillati</taxon>
        <taxon>Actinomycetota</taxon>
        <taxon>Actinomycetes</taxon>
        <taxon>Streptosporangiales</taxon>
        <taxon>Streptosporangiaceae</taxon>
        <taxon>Sphaerimonospora</taxon>
    </lineage>
</organism>
<sequence length="634" mass="66346">MAQTTEAQPAGTRPGGAQPDGTRPDGTAETAASAEQAPAAKDRASHWTTMLAGYVRPHRKTFVTAAVLLLASSVLGLLQPLAVRALIDGLTTGTEAGRALAVLTALVAVAAVLLGVGNYLTLRTAEAVVLDGRRGLIRHLLRLSVPSLHSQEPGDLLARVTTDTMLLRQIASQALIDLMTGGLMLLGAVALMAVVDVVLLGVTVVVVLLLVVVMAVIMPRIRTAALRAQQAVGQMGAALERILGAFTTVKASGMESAELARVDVSARTAFKQGVSLARWGSVAGTTAGLAIQVAFLVVLGFGGARVASGAMTVSGLVAFLLYVAYLTHPVIQLIGATTYLQTGRAALSRIAEVNALPAEPLDLPIPSQATPAEPTPPAEPRTEPGGTVPTTPASVIFDRVVFTYPGRAEPALRDFTLTVPAGGLTALVGPSGSGKTTVLKLLERFYDPQQGQVVFDERSLPGWPLNSLRANIGYVEQDATVLAGTLRENIAYAAPDADEADIRAVLRTTRLDPLLQRLGGDLDAEIQHRGVSLSGGERQRVAIARALLRRPRLLLLDEATSQLDAANEAALRDVIREISGDTTVIMVAHRLSTVLNAVQIVVMEDGTAQSSGTHAELLRKSPLYAELAAEQALA</sequence>
<proteinExistence type="predicted"/>